<gene>
    <name evidence="1" type="ORF">NCTC12998_07308</name>
</gene>
<dbReference type="Proteomes" id="UP000345637">
    <property type="component" value="Unassembled WGS sequence"/>
</dbReference>
<dbReference type="AlphaFoldDB" id="A0A485D6I6"/>
<reference evidence="1 2" key="1">
    <citation type="submission" date="2019-03" db="EMBL/GenBank/DDBJ databases">
        <authorList>
            <consortium name="Pathogen Informatics"/>
        </authorList>
    </citation>
    <scope>NUCLEOTIDE SEQUENCE [LARGE SCALE GENOMIC DNA]</scope>
    <source>
        <strain evidence="1 2">NCTC12998</strain>
    </source>
</reference>
<name>A0A485D6I6_RAOPL</name>
<organism evidence="1 2">
    <name type="scientific">Raoultella planticola</name>
    <name type="common">Klebsiella planticola</name>
    <dbReference type="NCBI Taxonomy" id="575"/>
    <lineage>
        <taxon>Bacteria</taxon>
        <taxon>Pseudomonadati</taxon>
        <taxon>Pseudomonadota</taxon>
        <taxon>Gammaproteobacteria</taxon>
        <taxon>Enterobacterales</taxon>
        <taxon>Enterobacteriaceae</taxon>
        <taxon>Klebsiella/Raoultella group</taxon>
        <taxon>Raoultella</taxon>
    </lineage>
</organism>
<evidence type="ECO:0000313" key="2">
    <source>
        <dbReference type="Proteomes" id="UP000345637"/>
    </source>
</evidence>
<dbReference type="EMBL" id="CAADJE010000042">
    <property type="protein sequence ID" value="VFS92297.1"/>
    <property type="molecule type" value="Genomic_DNA"/>
</dbReference>
<proteinExistence type="predicted"/>
<protein>
    <submittedName>
        <fullName evidence="1">Uncharacterized protein</fullName>
    </submittedName>
</protein>
<accession>A0A485D6I6</accession>
<sequence length="49" mass="5694">MANNPRINRQSLMRELFWPIFIGALHREIIQILFGLAIWLSPVNCGETI</sequence>
<evidence type="ECO:0000313" key="1">
    <source>
        <dbReference type="EMBL" id="VFS92297.1"/>
    </source>
</evidence>